<feature type="disulfide bond" evidence="16">
    <location>
        <begin position="215"/>
        <end position="225"/>
    </location>
</feature>
<evidence type="ECO:0000256" key="5">
    <source>
        <dbReference type="ARBA" id="ARBA00022692"/>
    </source>
</evidence>
<dbReference type="InParanoid" id="H3D1J8"/>
<dbReference type="FunFam" id="2.60.490.10:FF:000001">
    <property type="entry name" value="P2X purinoceptor"/>
    <property type="match status" value="1"/>
</dbReference>
<dbReference type="Pfam" id="PF00864">
    <property type="entry name" value="P2X_receptor"/>
    <property type="match status" value="1"/>
</dbReference>
<feature type="transmembrane region" description="Helical" evidence="18">
    <location>
        <begin position="31"/>
        <end position="50"/>
    </location>
</feature>
<dbReference type="GO" id="GO:0004931">
    <property type="term" value="F:extracellularly ATP-gated monoatomic cation channel activity"/>
    <property type="evidence" value="ECO:0007669"/>
    <property type="project" value="UniProtKB-UniRule"/>
</dbReference>
<protein>
    <recommendedName>
        <fullName evidence="14 18">P2X purinoceptor</fullName>
    </recommendedName>
    <alternativeName>
        <fullName evidence="14">P2X purinoceptor 2</fullName>
    </alternativeName>
</protein>
<dbReference type="HOGENOM" id="CLU_034469_2_0_1"/>
<dbReference type="PRINTS" id="PR01307">
    <property type="entry name" value="P2XRECEPTOR"/>
</dbReference>
<feature type="disulfide bond" evidence="16">
    <location>
        <begin position="114"/>
        <end position="163"/>
    </location>
</feature>
<evidence type="ECO:0000256" key="7">
    <source>
        <dbReference type="ARBA" id="ARBA00023065"/>
    </source>
</evidence>
<feature type="transmembrane region" description="Helical" evidence="18">
    <location>
        <begin position="338"/>
        <end position="360"/>
    </location>
</feature>
<feature type="glycosylation site" description="N-linked (GlcNAc...) asparagine" evidence="17">
    <location>
        <position position="182"/>
    </location>
</feature>
<dbReference type="InterPro" id="IPR059116">
    <property type="entry name" value="P2X_receptor"/>
</dbReference>
<evidence type="ECO:0000256" key="10">
    <source>
        <dbReference type="ARBA" id="ARBA00023180"/>
    </source>
</evidence>
<comment type="function">
    <text evidence="18">Receptor for ATP that acts as a ligand-gated ion channel.</text>
</comment>
<evidence type="ECO:0000256" key="9">
    <source>
        <dbReference type="ARBA" id="ARBA00023157"/>
    </source>
</evidence>
<evidence type="ECO:0000256" key="16">
    <source>
        <dbReference type="PIRSR" id="PIRSR005713-2"/>
    </source>
</evidence>
<dbReference type="GO" id="GO:0005886">
    <property type="term" value="C:plasma membrane"/>
    <property type="evidence" value="ECO:0007669"/>
    <property type="project" value="UniProtKB-SubCell"/>
</dbReference>
<feature type="binding site" evidence="15">
    <location>
        <position position="184"/>
    </location>
    <ligand>
        <name>ATP</name>
        <dbReference type="ChEBI" id="CHEBI:30616"/>
        <note>ligand shared between two neighboring subunits of the homotrimer</note>
    </ligand>
</feature>
<accession>H3D1J8</accession>
<dbReference type="Ensembl" id="ENSTNIT00000014584.1">
    <property type="protein sequence ID" value="ENSTNIP00000014385.1"/>
    <property type="gene ID" value="ENSTNIG00000011439.1"/>
</dbReference>
<sequence>AADLCQNCLHAVFDYETSRTLVIPNLRVGCVFRFIQVLILLYVVGYICVVRKSYQESDSLISTVTTKVKGFAFTNTSEARLWDVADYVIPPQGADSFFVLTNMIITANQSQSRCPALPSPATRCAENSDCAKGRSDPRGDGILTGRCVKHSAKVKTCEVFSWCPLEISSRLPESALLAAAENFTVLIKNSITYPKFNFHRRNILPHVESSYLRSCEYNTETDPECPIFQLKYMVSEAGEDFQDMAVKGGVLGIFIDWSCNLDGSGGDRCKPRYSFRRLDNKNPLNDVATGLNFRFAKYYQSPDGKERRTLVKAYGIRFDVIVFGTAGKFGIVPTIINLAAALALLSLVPPVTDWVMLTCMRKRDLYKRHKVSVLMEDADAESVND</sequence>
<dbReference type="OMA" id="NRFCPIF"/>
<keyword evidence="5 18" id="KW-0812">Transmembrane</keyword>
<dbReference type="GO" id="GO:0070588">
    <property type="term" value="P:calcium ion transmembrane transport"/>
    <property type="evidence" value="ECO:0007669"/>
    <property type="project" value="TreeGrafter"/>
</dbReference>
<evidence type="ECO:0000256" key="17">
    <source>
        <dbReference type="PIRSR" id="PIRSR005713-3"/>
    </source>
</evidence>
<evidence type="ECO:0000256" key="12">
    <source>
        <dbReference type="ARBA" id="ARBA00023303"/>
    </source>
</evidence>
<dbReference type="InterPro" id="IPR003045">
    <property type="entry name" value="P2X2_purnocptor"/>
</dbReference>
<dbReference type="GO" id="GO:0001614">
    <property type="term" value="F:purinergic nucleotide receptor activity"/>
    <property type="evidence" value="ECO:0007669"/>
    <property type="project" value="UniProtKB-UniRule"/>
</dbReference>
<dbReference type="Gene3D" id="1.10.287.940">
    <property type="entry name" value="atp-gated p2x4 ion channel"/>
    <property type="match status" value="1"/>
</dbReference>
<dbReference type="AlphaFoldDB" id="H3D1J8"/>
<feature type="disulfide bond" evidence="16">
    <location>
        <begin position="130"/>
        <end position="157"/>
    </location>
</feature>
<comment type="catalytic activity">
    <reaction evidence="13">
        <text>Ca(2+)(in) = Ca(2+)(out)</text>
        <dbReference type="Rhea" id="RHEA:29671"/>
        <dbReference type="ChEBI" id="CHEBI:29108"/>
    </reaction>
</comment>
<organism evidence="19 20">
    <name type="scientific">Tetraodon nigroviridis</name>
    <name type="common">Spotted green pufferfish</name>
    <name type="synonym">Chelonodon nigroviridis</name>
    <dbReference type="NCBI Taxonomy" id="99883"/>
    <lineage>
        <taxon>Eukaryota</taxon>
        <taxon>Metazoa</taxon>
        <taxon>Chordata</taxon>
        <taxon>Craniata</taxon>
        <taxon>Vertebrata</taxon>
        <taxon>Euteleostomi</taxon>
        <taxon>Actinopterygii</taxon>
        <taxon>Neopterygii</taxon>
        <taxon>Teleostei</taxon>
        <taxon>Neoteleostei</taxon>
        <taxon>Acanthomorphata</taxon>
        <taxon>Eupercaria</taxon>
        <taxon>Tetraodontiformes</taxon>
        <taxon>Tetradontoidea</taxon>
        <taxon>Tetraodontidae</taxon>
        <taxon>Tetraodon</taxon>
    </lineage>
</organism>
<dbReference type="InterPro" id="IPR001429">
    <property type="entry name" value="P2X_purnocptor"/>
</dbReference>
<evidence type="ECO:0000256" key="13">
    <source>
        <dbReference type="ARBA" id="ARBA00036634"/>
    </source>
</evidence>
<keyword evidence="10" id="KW-0325">Glycoprotein</keyword>
<dbReference type="Proteomes" id="UP000007303">
    <property type="component" value="Unassembled WGS sequence"/>
</dbReference>
<evidence type="ECO:0000256" key="11">
    <source>
        <dbReference type="ARBA" id="ARBA00023286"/>
    </source>
</evidence>
<reference evidence="19" key="2">
    <citation type="submission" date="2025-08" db="UniProtKB">
        <authorList>
            <consortium name="Ensembl"/>
        </authorList>
    </citation>
    <scope>IDENTIFICATION</scope>
</reference>
<evidence type="ECO:0000256" key="8">
    <source>
        <dbReference type="ARBA" id="ARBA00023136"/>
    </source>
</evidence>
<keyword evidence="4" id="KW-1003">Cell membrane</keyword>
<dbReference type="GO" id="GO:0033198">
    <property type="term" value="P:response to ATP"/>
    <property type="evidence" value="ECO:0007669"/>
    <property type="project" value="InterPro"/>
</dbReference>
<comment type="subunit">
    <text evidence="14">Homotrimer and heterotrimer; functional P2XRs are organized as homomeric and heteromeric trimers. Homotrimer. Forms heterotrimer with P2RX1. Forms heterotrimer with P2RX6. Forms heterotrimer with P2RX3.</text>
</comment>
<keyword evidence="7 14" id="KW-0406">Ion transport</keyword>
<dbReference type="STRING" id="99883.ENSTNIP00000014385"/>
<feature type="binding site" evidence="15">
    <location>
        <begin position="292"/>
        <end position="294"/>
    </location>
    <ligand>
        <name>ATP</name>
        <dbReference type="ChEBI" id="CHEBI:30616"/>
        <note>ligand shared between two neighboring subunits of the homotrimer</note>
    </ligand>
</feature>
<evidence type="ECO:0000313" key="19">
    <source>
        <dbReference type="Ensembl" id="ENSTNIP00000014385.1"/>
    </source>
</evidence>
<keyword evidence="6 18" id="KW-1133">Transmembrane helix</keyword>
<comment type="function">
    <text evidence="14">ATP-gated nonselective transmembrane cation channel permeable to potassium, sodium and calcium. Activation by extracellular ATP induces a variety of cellular responses, such as excitatory postsynaptic responses in sensory neurons, neuromuscular junctions (NMJ) formation, hearing, perception of taste and peristalsis. In the inner ear, regulates sound transduction and auditory neurotransmission, outer hair cell electromotility, inner ear gap junctions, and K(+) recycling. Mediates synaptic transmission between neurons and from neurons to smooth muscle.</text>
</comment>
<evidence type="ECO:0000256" key="6">
    <source>
        <dbReference type="ARBA" id="ARBA00022989"/>
    </source>
</evidence>
<reference evidence="20" key="1">
    <citation type="journal article" date="2004" name="Nature">
        <title>Genome duplication in the teleost fish Tetraodon nigroviridis reveals the early vertebrate proto-karyotype.</title>
        <authorList>
            <person name="Jaillon O."/>
            <person name="Aury J.-M."/>
            <person name="Brunet F."/>
            <person name="Petit J.-L."/>
            <person name="Stange-Thomann N."/>
            <person name="Mauceli E."/>
            <person name="Bouneau L."/>
            <person name="Fischer C."/>
            <person name="Ozouf-Costaz C."/>
            <person name="Bernot A."/>
            <person name="Nicaud S."/>
            <person name="Jaffe D."/>
            <person name="Fisher S."/>
            <person name="Lutfalla G."/>
            <person name="Dossat C."/>
            <person name="Segurens B."/>
            <person name="Dasilva C."/>
            <person name="Salanoubat M."/>
            <person name="Levy M."/>
            <person name="Boudet N."/>
            <person name="Castellano S."/>
            <person name="Anthouard V."/>
            <person name="Jubin C."/>
            <person name="Castelli V."/>
            <person name="Katinka M."/>
            <person name="Vacherie B."/>
            <person name="Biemont C."/>
            <person name="Skalli Z."/>
            <person name="Cattolico L."/>
            <person name="Poulain J."/>
            <person name="De Berardinis V."/>
            <person name="Cruaud C."/>
            <person name="Duprat S."/>
            <person name="Brottier P."/>
            <person name="Coutanceau J.-P."/>
            <person name="Gouzy J."/>
            <person name="Parra G."/>
            <person name="Lardier G."/>
            <person name="Chapple C."/>
            <person name="McKernan K.J."/>
            <person name="McEwan P."/>
            <person name="Bosak S."/>
            <person name="Kellis M."/>
            <person name="Volff J.-N."/>
            <person name="Guigo R."/>
            <person name="Zody M.C."/>
            <person name="Mesirov J."/>
            <person name="Lindblad-Toh K."/>
            <person name="Birren B."/>
            <person name="Nusbaum C."/>
            <person name="Kahn D."/>
            <person name="Robinson-Rechavi M."/>
            <person name="Laudet V."/>
            <person name="Schachter V."/>
            <person name="Quetier F."/>
            <person name="Saurin W."/>
            <person name="Scarpelli C."/>
            <person name="Wincker P."/>
            <person name="Lander E.S."/>
            <person name="Weissenbach J."/>
            <person name="Roest Crollius H."/>
        </authorList>
    </citation>
    <scope>NUCLEOTIDE SEQUENCE [LARGE SCALE GENOMIC DNA]</scope>
</reference>
<dbReference type="GO" id="GO:0005524">
    <property type="term" value="F:ATP binding"/>
    <property type="evidence" value="ECO:0007669"/>
    <property type="project" value="UniProtKB-UniRule"/>
</dbReference>
<keyword evidence="20" id="KW-1185">Reference proteome</keyword>
<dbReference type="GeneTree" id="ENSGT01020000230351"/>
<dbReference type="PRINTS" id="PR01309">
    <property type="entry name" value="P2X2RECEPTOR"/>
</dbReference>
<evidence type="ECO:0000256" key="3">
    <source>
        <dbReference type="ARBA" id="ARBA00022448"/>
    </source>
</evidence>
<dbReference type="Gene3D" id="2.60.490.10">
    <property type="entry name" value="atp-gated p2x4 ion channel domain"/>
    <property type="match status" value="1"/>
</dbReference>
<keyword evidence="3 14" id="KW-0813">Transport</keyword>
<feature type="binding site" evidence="15">
    <location>
        <position position="312"/>
    </location>
    <ligand>
        <name>ATP</name>
        <dbReference type="ChEBI" id="CHEBI:30616"/>
        <note>ligand shared between two neighboring subunits of the homotrimer</note>
    </ligand>
</feature>
<evidence type="ECO:0000256" key="18">
    <source>
        <dbReference type="RuleBase" id="RU000681"/>
    </source>
</evidence>
<keyword evidence="15" id="KW-0067">ATP-binding</keyword>
<evidence type="ECO:0000256" key="15">
    <source>
        <dbReference type="PIRSR" id="PIRSR005713-1"/>
    </source>
</evidence>
<keyword evidence="18" id="KW-0675">Receptor</keyword>
<keyword evidence="9 16" id="KW-1015">Disulfide bond</keyword>
<evidence type="ECO:0000313" key="20">
    <source>
        <dbReference type="Proteomes" id="UP000007303"/>
    </source>
</evidence>
<feature type="disulfide bond" evidence="16">
    <location>
        <begin position="259"/>
        <end position="269"/>
    </location>
</feature>
<dbReference type="NCBIfam" id="TIGR00863">
    <property type="entry name" value="P2X"/>
    <property type="match status" value="1"/>
</dbReference>
<comment type="similarity">
    <text evidence="2 14 18">Belongs to the P2X receptor family.</text>
</comment>
<evidence type="ECO:0000256" key="4">
    <source>
        <dbReference type="ARBA" id="ARBA00022475"/>
    </source>
</evidence>
<keyword evidence="8 14" id="KW-0472">Membrane</keyword>
<evidence type="ECO:0000256" key="1">
    <source>
        <dbReference type="ARBA" id="ARBA00004651"/>
    </source>
</evidence>
<dbReference type="PANTHER" id="PTHR10125:SF18">
    <property type="entry name" value="P2X PURINOCEPTOR 4"/>
    <property type="match status" value="1"/>
</dbReference>
<dbReference type="PANTHER" id="PTHR10125">
    <property type="entry name" value="P2X PURINOCEPTOR"/>
    <property type="match status" value="1"/>
</dbReference>
<evidence type="ECO:0000256" key="2">
    <source>
        <dbReference type="ARBA" id="ARBA00009848"/>
    </source>
</evidence>
<name>H3D1J8_TETNG</name>
<comment type="subcellular location">
    <subcellularLocation>
        <location evidence="1">Cell membrane</location>
        <topology evidence="1">Multi-pass membrane protein</topology>
    </subcellularLocation>
    <subcellularLocation>
        <location evidence="18">Membrane</location>
        <topology evidence="18">Multi-pass membrane protein</topology>
    </subcellularLocation>
</comment>
<keyword evidence="12 18" id="KW-0407">Ion channel</keyword>
<dbReference type="GO" id="GO:0098794">
    <property type="term" value="C:postsynapse"/>
    <property type="evidence" value="ECO:0007669"/>
    <property type="project" value="GOC"/>
</dbReference>
<dbReference type="PIRSF" id="PIRSF005713">
    <property type="entry name" value="P2X_purinoceptor"/>
    <property type="match status" value="1"/>
</dbReference>
<keyword evidence="11 14" id="KW-1071">Ligand-gated ion channel</keyword>
<keyword evidence="15" id="KW-0547">Nucleotide-binding</keyword>
<feature type="binding site" evidence="15">
    <location>
        <begin position="67"/>
        <end position="69"/>
    </location>
    <ligand>
        <name>ATP</name>
        <dbReference type="ChEBI" id="CHEBI:30616"/>
        <note>ligand shared between two neighboring subunits of the homotrimer</note>
    </ligand>
</feature>
<evidence type="ECO:0000256" key="14">
    <source>
        <dbReference type="PIRNR" id="PIRNR005713"/>
    </source>
</evidence>
<reference evidence="19" key="3">
    <citation type="submission" date="2025-09" db="UniProtKB">
        <authorList>
            <consortium name="Ensembl"/>
        </authorList>
    </citation>
    <scope>IDENTIFICATION</scope>
</reference>
<dbReference type="InterPro" id="IPR027309">
    <property type="entry name" value="P2X_extracellular_dom_sf"/>
</dbReference>
<proteinExistence type="inferred from homology"/>
<feature type="disulfide bond" evidence="16">
    <location>
        <begin position="124"/>
        <end position="147"/>
    </location>
</feature>